<reference evidence="1 2" key="1">
    <citation type="submission" date="2019-02" db="EMBL/GenBank/DDBJ databases">
        <title>Deep-cultivation of Planctomycetes and their phenomic and genomic characterization uncovers novel biology.</title>
        <authorList>
            <person name="Wiegand S."/>
            <person name="Jogler M."/>
            <person name="Boedeker C."/>
            <person name="Pinto D."/>
            <person name="Vollmers J."/>
            <person name="Rivas-Marin E."/>
            <person name="Kohn T."/>
            <person name="Peeters S.H."/>
            <person name="Heuer A."/>
            <person name="Rast P."/>
            <person name="Oberbeckmann S."/>
            <person name="Bunk B."/>
            <person name="Jeske O."/>
            <person name="Meyerdierks A."/>
            <person name="Storesund J.E."/>
            <person name="Kallscheuer N."/>
            <person name="Luecker S."/>
            <person name="Lage O.M."/>
            <person name="Pohl T."/>
            <person name="Merkel B.J."/>
            <person name="Hornburger P."/>
            <person name="Mueller R.-W."/>
            <person name="Bruemmer F."/>
            <person name="Labrenz M."/>
            <person name="Spormann A.M."/>
            <person name="Op Den Camp H."/>
            <person name="Overmann J."/>
            <person name="Amann R."/>
            <person name="Jetten M.S.M."/>
            <person name="Mascher T."/>
            <person name="Medema M.H."/>
            <person name="Devos D.P."/>
            <person name="Kaster A.-K."/>
            <person name="Ovreas L."/>
            <person name="Rohde M."/>
            <person name="Galperin M.Y."/>
            <person name="Jogler C."/>
        </authorList>
    </citation>
    <scope>NUCLEOTIDE SEQUENCE [LARGE SCALE GENOMIC DNA]</scope>
    <source>
        <strain evidence="1 2">Q31b</strain>
    </source>
</reference>
<protein>
    <submittedName>
        <fullName evidence="1">Uncharacterized protein</fullName>
    </submittedName>
</protein>
<dbReference type="EMBL" id="SJPY01000011">
    <property type="protein sequence ID" value="TWU34527.1"/>
    <property type="molecule type" value="Genomic_DNA"/>
</dbReference>
<dbReference type="AlphaFoldDB" id="A0A5C6DFD3"/>
<evidence type="ECO:0000313" key="2">
    <source>
        <dbReference type="Proteomes" id="UP000315471"/>
    </source>
</evidence>
<accession>A0A5C6DFD3</accession>
<dbReference type="Proteomes" id="UP000315471">
    <property type="component" value="Unassembled WGS sequence"/>
</dbReference>
<gene>
    <name evidence="1" type="ORF">Q31b_54810</name>
</gene>
<proteinExistence type="predicted"/>
<organism evidence="1 2">
    <name type="scientific">Novipirellula aureliae</name>
    <dbReference type="NCBI Taxonomy" id="2527966"/>
    <lineage>
        <taxon>Bacteria</taxon>
        <taxon>Pseudomonadati</taxon>
        <taxon>Planctomycetota</taxon>
        <taxon>Planctomycetia</taxon>
        <taxon>Pirellulales</taxon>
        <taxon>Pirellulaceae</taxon>
        <taxon>Novipirellula</taxon>
    </lineage>
</organism>
<sequence length="68" mass="7261">MLCPLVLCPLVLPLRFVPKICVPKIWLARVNDIDGAIEKVTGGFQVSCDVVGVQARAPSSHIDTSSDA</sequence>
<evidence type="ECO:0000313" key="1">
    <source>
        <dbReference type="EMBL" id="TWU34527.1"/>
    </source>
</evidence>
<keyword evidence="2" id="KW-1185">Reference proteome</keyword>
<comment type="caution">
    <text evidence="1">The sequence shown here is derived from an EMBL/GenBank/DDBJ whole genome shotgun (WGS) entry which is preliminary data.</text>
</comment>
<name>A0A5C6DFD3_9BACT</name>